<dbReference type="EMBL" id="MU266559">
    <property type="protein sequence ID" value="KAH7920784.1"/>
    <property type="molecule type" value="Genomic_DNA"/>
</dbReference>
<dbReference type="Proteomes" id="UP000790709">
    <property type="component" value="Unassembled WGS sequence"/>
</dbReference>
<keyword evidence="2" id="KW-1185">Reference proteome</keyword>
<comment type="caution">
    <text evidence="1">The sequence shown here is derived from an EMBL/GenBank/DDBJ whole genome shotgun (WGS) entry which is preliminary data.</text>
</comment>
<accession>A0ACB8B5T0</accession>
<evidence type="ECO:0000313" key="1">
    <source>
        <dbReference type="EMBL" id="KAH7920784.1"/>
    </source>
</evidence>
<name>A0ACB8B5T0_9AGAM</name>
<evidence type="ECO:0000313" key="2">
    <source>
        <dbReference type="Proteomes" id="UP000790709"/>
    </source>
</evidence>
<sequence length="271" mass="30391">MTFDLRHGAFIAVTSILLFGTIYSVINDSYLDTSNPLLTHLPHPLHKTHYFANKANVLNVWFIKRAWGWTSIAFLLSWATSPRQQRTAGRVLKWAVETAVWLVFTSWFFGPAILERLIAASGGECMISLPTGAIIAVPVEYCFTKSTVSPSSHPNFFSTALLLPDDPWHAVPRLRRGHDVSGHVFLLTMSILFLADQLRHSLRTAPWPRLHNWAVAFNATLIGIWLLASYTTSLYFHSPFEKFTGYLLGVAGFALTQIPLHGVEWANSQGQ</sequence>
<reference evidence="1" key="1">
    <citation type="journal article" date="2021" name="New Phytol.">
        <title>Evolutionary innovations through gain and loss of genes in the ectomycorrhizal Boletales.</title>
        <authorList>
            <person name="Wu G."/>
            <person name="Miyauchi S."/>
            <person name="Morin E."/>
            <person name="Kuo A."/>
            <person name="Drula E."/>
            <person name="Varga T."/>
            <person name="Kohler A."/>
            <person name="Feng B."/>
            <person name="Cao Y."/>
            <person name="Lipzen A."/>
            <person name="Daum C."/>
            <person name="Hundley H."/>
            <person name="Pangilinan J."/>
            <person name="Johnson J."/>
            <person name="Barry K."/>
            <person name="LaButti K."/>
            <person name="Ng V."/>
            <person name="Ahrendt S."/>
            <person name="Min B."/>
            <person name="Choi I.G."/>
            <person name="Park H."/>
            <person name="Plett J.M."/>
            <person name="Magnuson J."/>
            <person name="Spatafora J.W."/>
            <person name="Nagy L.G."/>
            <person name="Henrissat B."/>
            <person name="Grigoriev I.V."/>
            <person name="Yang Z.L."/>
            <person name="Xu J."/>
            <person name="Martin F.M."/>
        </authorList>
    </citation>
    <scope>NUCLEOTIDE SEQUENCE</scope>
    <source>
        <strain evidence="1">KUC20120723A-06</strain>
    </source>
</reference>
<proteinExistence type="predicted"/>
<gene>
    <name evidence="1" type="ORF">BV22DRAFT_1020589</name>
</gene>
<protein>
    <submittedName>
        <fullName evidence="1">Uncharacterized protein</fullName>
    </submittedName>
</protein>
<organism evidence="1 2">
    <name type="scientific">Leucogyrophana mollusca</name>
    <dbReference type="NCBI Taxonomy" id="85980"/>
    <lineage>
        <taxon>Eukaryota</taxon>
        <taxon>Fungi</taxon>
        <taxon>Dikarya</taxon>
        <taxon>Basidiomycota</taxon>
        <taxon>Agaricomycotina</taxon>
        <taxon>Agaricomycetes</taxon>
        <taxon>Agaricomycetidae</taxon>
        <taxon>Boletales</taxon>
        <taxon>Boletales incertae sedis</taxon>
        <taxon>Leucogyrophana</taxon>
    </lineage>
</organism>